<evidence type="ECO:0000256" key="8">
    <source>
        <dbReference type="SAM" id="MobiDB-lite"/>
    </source>
</evidence>
<sequence length="1516" mass="159090">MTQKVNVWAFSLILLVSRTACQVTGFWSFSAILSGGGVQIVWPELNSSVTYQVQRASDAAFTSSLVTVQGSATPLCSNCSDLTLTEAASGRRLLAASDFYRVNAFVGSSLAASSPPATPVDTRIPGLLFAYPAPFGGSNANACSWPSPCASIQDAVTAAPPGGYVLLGPGIYSGSGNNEINYNGKALVVTSISGASATIIDGLGTNRGFVFNSGESYTSVVKDLTIRNGHGDYGGAINIVGSSPYVSGCSFLSYTSAGSNRSSAALDTAAMSFSDNDGGAVHVTGGTTTFPVFTECIFRGNLAQSGAGLWLLQAGVNITRSLFELNGAQLNTAGRAGAWGGMTGAFYMSDLIMRDNAASFSGGAMHTEGVVEIGIANNITMLRNSAGTFGGAINSFAGSNYTFVNSVISDNVGGYYGGGVMVTFAFFTASNTIFEGNSALLGGGATKSIAGVIQLDNCQILNNQATSGAATEIDTQPGNAAVPTIVIMQNTIISGNSVTNQGGAFNVADCNYTIFNNVTFANNIGTRGGVGFCSSPNVQIYASVFINNNAQLGGALYAGSGCNGILAYNTFQNNVAKQQGGAIATFADATLTISSSQFISNGLFSCFPPPQSGGALAIGIDEFEMDQCLLKGNTVTDEGGAVSLQYGSLTMTNSLVTENRVTGLGTQSLGVGGAFYIAERCAGSVCTSANASFTGVSMASNTAIQAGGAIFYDGATGNSNLYVANSQIAGNQVASDASGRTKNGLGGGLALLKNGFTLVNTSLSNNTAFFGGGIFVGANLTTGASLTNLAYVNNTAILGTAAFWLHASSPNASYVCTSCFVTPPTPVNMSTEVLTSSYIIDPPTAIQSAEVSQPFELGLLDYYGNVGVAENGGTCTVQYRLTDNITVPDLGRSSTIAAGLAAFDVFSIIGGIGSSFDLTIQCVPSVSGQSQYLPATLPLPPAPLDLSVSLCQQGTQQVGDRCQACDLNTYSLNGSKCLNCPEGLLCPGGATGQVNPIETLAGYWRSVNTSAEAFRCLHEANCQGQPSNNGTLAGDASCQPGYRGPFCDACIDGFFKMGGVCKSCGNSAQGPSMLTACIIVVILALGLLFWRDWGDNKPGILTKVKLLITHVQILSLLQSYDVAWPKKTTNAFSFADALNVGVSLTAPECFWGPSFRFYHYYVMQMILPFVAVGICIGVYYAATFCSRYIWEVAEYCDCLGLDRTDDRVHASQSYLERMKWRCWKNGFWFTTLLYPRCSQTALQLFSLITVDVGIFLKADVTVLVKPIGGHYSHTYWSFFGPGIALMVIFAAVMPGFYFGMLYINRFRLDDPEIDAKFGFLYSGYRLYYWESLEMIRKLLLAGIPVFIAVQPTGSSQAVLGEVVLVGYLFATTYFKPYVKALDNLLAMLSLLVLWLLLLSGEALKWAKLKPAQTRTVSAIQLLLSSSIAAFAVFFIVLSTDAVWGFAEKCWRKWKQGTSKVTDDGASEPMLETIVATSSLNPGSDKASPALSARSAEGLEKRSLLKGKGPASPRSDG</sequence>
<proteinExistence type="predicted"/>
<protein>
    <submittedName>
        <fullName evidence="11">Uncharacterized protein</fullName>
    </submittedName>
</protein>
<reference evidence="11 12" key="1">
    <citation type="journal article" date="2024" name="Nat. Commun.">
        <title>Phylogenomics reveals the evolutionary origins of lichenization in chlorophyte algae.</title>
        <authorList>
            <person name="Puginier C."/>
            <person name="Libourel C."/>
            <person name="Otte J."/>
            <person name="Skaloud P."/>
            <person name="Haon M."/>
            <person name="Grisel S."/>
            <person name="Petersen M."/>
            <person name="Berrin J.G."/>
            <person name="Delaux P.M."/>
            <person name="Dal Grande F."/>
            <person name="Keller J."/>
        </authorList>
    </citation>
    <scope>NUCLEOTIDE SEQUENCE [LARGE SCALE GENOMIC DNA]</scope>
    <source>
        <strain evidence="11 12">SAG 2145</strain>
    </source>
</reference>
<accession>A0AAW1RM77</accession>
<gene>
    <name evidence="11" type="ORF">WJX74_009753</name>
</gene>
<dbReference type="SUPFAM" id="SSF51126">
    <property type="entry name" value="Pectin lyase-like"/>
    <property type="match status" value="2"/>
</dbReference>
<name>A0AAW1RM77_9CHLO</name>
<feature type="chain" id="PRO_5043418824" evidence="10">
    <location>
        <begin position="22"/>
        <end position="1516"/>
    </location>
</feature>
<keyword evidence="9" id="KW-1133">Transmembrane helix</keyword>
<evidence type="ECO:0000256" key="7">
    <source>
        <dbReference type="ARBA" id="ARBA00023237"/>
    </source>
</evidence>
<feature type="transmembrane region" description="Helical" evidence="9">
    <location>
        <begin position="1381"/>
        <end position="1398"/>
    </location>
</feature>
<evidence type="ECO:0000256" key="5">
    <source>
        <dbReference type="ARBA" id="ARBA00022729"/>
    </source>
</evidence>
<comment type="subcellular location">
    <subcellularLocation>
        <location evidence="1">Cell envelope</location>
    </subcellularLocation>
    <subcellularLocation>
        <location evidence="2">Cell outer membrane</location>
    </subcellularLocation>
    <subcellularLocation>
        <location evidence="3">Secreted</location>
    </subcellularLocation>
</comment>
<evidence type="ECO:0000313" key="12">
    <source>
        <dbReference type="Proteomes" id="UP001438707"/>
    </source>
</evidence>
<dbReference type="Gene3D" id="2.160.20.10">
    <property type="entry name" value="Single-stranded right-handed beta-helix, Pectin lyase-like"/>
    <property type="match status" value="1"/>
</dbReference>
<keyword evidence="6 9" id="KW-0472">Membrane</keyword>
<feature type="signal peptide" evidence="10">
    <location>
        <begin position="1"/>
        <end position="21"/>
    </location>
</feature>
<evidence type="ECO:0000256" key="9">
    <source>
        <dbReference type="SAM" id="Phobius"/>
    </source>
</evidence>
<keyword evidence="12" id="KW-1185">Reference proteome</keyword>
<feature type="transmembrane region" description="Helical" evidence="9">
    <location>
        <begin position="1357"/>
        <end position="1374"/>
    </location>
</feature>
<dbReference type="NCBIfam" id="TIGR01376">
    <property type="entry name" value="POMP_repeat"/>
    <property type="match status" value="1"/>
</dbReference>
<evidence type="ECO:0000256" key="1">
    <source>
        <dbReference type="ARBA" id="ARBA00004196"/>
    </source>
</evidence>
<feature type="region of interest" description="Disordered" evidence="8">
    <location>
        <begin position="1478"/>
        <end position="1516"/>
    </location>
</feature>
<feature type="transmembrane region" description="Helical" evidence="9">
    <location>
        <begin position="1418"/>
        <end position="1446"/>
    </location>
</feature>
<dbReference type="Proteomes" id="UP001438707">
    <property type="component" value="Unassembled WGS sequence"/>
</dbReference>
<keyword evidence="5 10" id="KW-0732">Signal</keyword>
<evidence type="ECO:0000256" key="4">
    <source>
        <dbReference type="ARBA" id="ARBA00022525"/>
    </source>
</evidence>
<keyword evidence="4" id="KW-0964">Secreted</keyword>
<feature type="transmembrane region" description="Helical" evidence="9">
    <location>
        <begin position="1275"/>
        <end position="1298"/>
    </location>
</feature>
<dbReference type="EMBL" id="JALJOS010000009">
    <property type="protein sequence ID" value="KAK9834763.1"/>
    <property type="molecule type" value="Genomic_DNA"/>
</dbReference>
<evidence type="ECO:0000256" key="3">
    <source>
        <dbReference type="ARBA" id="ARBA00004613"/>
    </source>
</evidence>
<dbReference type="InterPro" id="IPR011050">
    <property type="entry name" value="Pectin_lyase_fold/virulence"/>
</dbReference>
<evidence type="ECO:0000256" key="2">
    <source>
        <dbReference type="ARBA" id="ARBA00004442"/>
    </source>
</evidence>
<dbReference type="InterPro" id="IPR003368">
    <property type="entry name" value="POMP_repeat"/>
</dbReference>
<keyword evidence="7" id="KW-0998">Cell outer membrane</keyword>
<dbReference type="GO" id="GO:0005576">
    <property type="term" value="C:extracellular region"/>
    <property type="evidence" value="ECO:0007669"/>
    <property type="project" value="UniProtKB-SubCell"/>
</dbReference>
<evidence type="ECO:0000313" key="11">
    <source>
        <dbReference type="EMBL" id="KAK9834763.1"/>
    </source>
</evidence>
<dbReference type="InterPro" id="IPR006626">
    <property type="entry name" value="PbH1"/>
</dbReference>
<dbReference type="PANTHER" id="PTHR11319:SF35">
    <property type="entry name" value="OUTER MEMBRANE PROTEIN PMPC-RELATED"/>
    <property type="match status" value="1"/>
</dbReference>
<keyword evidence="9" id="KW-0812">Transmembrane</keyword>
<evidence type="ECO:0000256" key="6">
    <source>
        <dbReference type="ARBA" id="ARBA00023136"/>
    </source>
</evidence>
<dbReference type="PANTHER" id="PTHR11319">
    <property type="entry name" value="G PROTEIN-COUPLED RECEPTOR-RELATED"/>
    <property type="match status" value="1"/>
</dbReference>
<dbReference type="SMART" id="SM00710">
    <property type="entry name" value="PbH1"/>
    <property type="match status" value="9"/>
</dbReference>
<comment type="caution">
    <text evidence="11">The sequence shown here is derived from an EMBL/GenBank/DDBJ whole genome shotgun (WGS) entry which is preliminary data.</text>
</comment>
<organism evidence="11 12">
    <name type="scientific">Apatococcus lobatus</name>
    <dbReference type="NCBI Taxonomy" id="904363"/>
    <lineage>
        <taxon>Eukaryota</taxon>
        <taxon>Viridiplantae</taxon>
        <taxon>Chlorophyta</taxon>
        <taxon>core chlorophytes</taxon>
        <taxon>Trebouxiophyceae</taxon>
        <taxon>Chlorellales</taxon>
        <taxon>Chlorellaceae</taxon>
        <taxon>Apatococcus</taxon>
    </lineage>
</organism>
<dbReference type="InterPro" id="IPR012334">
    <property type="entry name" value="Pectin_lyas_fold"/>
</dbReference>
<feature type="transmembrane region" description="Helical" evidence="9">
    <location>
        <begin position="1160"/>
        <end position="1182"/>
    </location>
</feature>
<evidence type="ECO:0000256" key="10">
    <source>
        <dbReference type="SAM" id="SignalP"/>
    </source>
</evidence>